<dbReference type="Pfam" id="PF00646">
    <property type="entry name" value="F-box"/>
    <property type="match status" value="1"/>
</dbReference>
<dbReference type="InterPro" id="IPR001810">
    <property type="entry name" value="F-box_dom"/>
</dbReference>
<evidence type="ECO:0000259" key="2">
    <source>
        <dbReference type="Pfam" id="PF07735"/>
    </source>
</evidence>
<dbReference type="Proteomes" id="UP000230233">
    <property type="component" value="Chromosome X"/>
</dbReference>
<feature type="domain" description="F-box" evidence="1">
    <location>
        <begin position="21"/>
        <end position="48"/>
    </location>
</feature>
<gene>
    <name evidence="3" type="primary">Cnig_chr_X.g25360</name>
    <name evidence="3" type="ORF">B9Z55_025360</name>
</gene>
<reference evidence="4" key="1">
    <citation type="submission" date="2017-10" db="EMBL/GenBank/DDBJ databases">
        <title>Rapid genome shrinkage in a self-fertile nematode reveals novel sperm competition proteins.</title>
        <authorList>
            <person name="Yin D."/>
            <person name="Schwarz E.M."/>
            <person name="Thomas C.G."/>
            <person name="Felde R.L."/>
            <person name="Korf I.F."/>
            <person name="Cutter A.D."/>
            <person name="Schartner C.M."/>
            <person name="Ralston E.J."/>
            <person name="Meyer B.J."/>
            <person name="Haag E.S."/>
        </authorList>
    </citation>
    <scope>NUCLEOTIDE SEQUENCE [LARGE SCALE GENOMIC DNA]</scope>
    <source>
        <strain evidence="4">JU1422</strain>
    </source>
</reference>
<accession>A0A2G5SY28</accession>
<protein>
    <submittedName>
        <fullName evidence="3">Uncharacterized protein</fullName>
    </submittedName>
</protein>
<dbReference type="Pfam" id="PF07735">
    <property type="entry name" value="FBA_2"/>
    <property type="match status" value="1"/>
</dbReference>
<proteinExistence type="predicted"/>
<dbReference type="PANTHER" id="PTHR21503:SF8">
    <property type="entry name" value="F-BOX ASSOCIATED DOMAIN-CONTAINING PROTEIN-RELATED"/>
    <property type="match status" value="1"/>
</dbReference>
<dbReference type="PANTHER" id="PTHR21503">
    <property type="entry name" value="F-BOX-CONTAINING HYPOTHETICAL PROTEIN C.ELEGANS"/>
    <property type="match status" value="1"/>
</dbReference>
<name>A0A2G5SY28_9PELO</name>
<evidence type="ECO:0000313" key="3">
    <source>
        <dbReference type="EMBL" id="PIC20024.1"/>
    </source>
</evidence>
<dbReference type="EMBL" id="PDUG01000006">
    <property type="protein sequence ID" value="PIC20024.1"/>
    <property type="molecule type" value="Genomic_DNA"/>
</dbReference>
<dbReference type="InterPro" id="IPR012885">
    <property type="entry name" value="F-box_Sdz-33"/>
</dbReference>
<evidence type="ECO:0000259" key="1">
    <source>
        <dbReference type="Pfam" id="PF00646"/>
    </source>
</evidence>
<sequence>MNAELSSVTPKFPNVWKLYPVLIEILQNMEAPELLNLSLCSKRALKTVSPVCAKLGPELEVDFKFNDTKMVVFNHGLGVQTSSTNASWQHSEEDSFLKTWVSSQSRIQHIIQLFNPTNLTAKLDLDIDPETTERMFAWAKQQENRLNYLKYGGTSEEMVVRFLKTFSKCEVLSLTGNLGQQFRVDFPLESTFLIVNQAHWVTIENIWNFKGEVFGIFQSSLRNEDLNVFLKDWQSGARNVIEGLYLMISFEDFDIPTIVSDIPHVSSPYIRRDDQQETILYEVFNDDETMIASLYCQEMTFSKLIIRFSDSDDRL</sequence>
<comment type="caution">
    <text evidence="3">The sequence shown here is derived from an EMBL/GenBank/DDBJ whole genome shotgun (WGS) entry which is preliminary data.</text>
</comment>
<organism evidence="3 4">
    <name type="scientific">Caenorhabditis nigoni</name>
    <dbReference type="NCBI Taxonomy" id="1611254"/>
    <lineage>
        <taxon>Eukaryota</taxon>
        <taxon>Metazoa</taxon>
        <taxon>Ecdysozoa</taxon>
        <taxon>Nematoda</taxon>
        <taxon>Chromadorea</taxon>
        <taxon>Rhabditida</taxon>
        <taxon>Rhabditina</taxon>
        <taxon>Rhabditomorpha</taxon>
        <taxon>Rhabditoidea</taxon>
        <taxon>Rhabditidae</taxon>
        <taxon>Peloderinae</taxon>
        <taxon>Caenorhabditis</taxon>
    </lineage>
</organism>
<dbReference type="AlphaFoldDB" id="A0A2G5SY28"/>
<evidence type="ECO:0000313" key="4">
    <source>
        <dbReference type="Proteomes" id="UP000230233"/>
    </source>
</evidence>
<keyword evidence="4" id="KW-1185">Reference proteome</keyword>
<feature type="domain" description="Sdz-33 F-box" evidence="2">
    <location>
        <begin position="192"/>
        <end position="239"/>
    </location>
</feature>